<evidence type="ECO:0000256" key="4">
    <source>
        <dbReference type="ARBA" id="ARBA00023186"/>
    </source>
</evidence>
<dbReference type="InterPro" id="IPR004029">
    <property type="entry name" value="UreE_N"/>
</dbReference>
<name>A0A3N0V0P2_9PROT</name>
<keyword evidence="3 5" id="KW-0533">Nickel</keyword>
<dbReference type="Pfam" id="PF05194">
    <property type="entry name" value="UreE_C"/>
    <property type="match status" value="1"/>
</dbReference>
<evidence type="ECO:0000313" key="8">
    <source>
        <dbReference type="EMBL" id="ROH86172.1"/>
    </source>
</evidence>
<keyword evidence="9" id="KW-1185">Reference proteome</keyword>
<dbReference type="SUPFAM" id="SSF69287">
    <property type="entry name" value="Urease metallochaperone UreE, N-terminal domain"/>
    <property type="match status" value="1"/>
</dbReference>
<protein>
    <recommendedName>
        <fullName evidence="5">Urease accessory protein UreE</fullName>
    </recommendedName>
</protein>
<feature type="region of interest" description="Disordered" evidence="6">
    <location>
        <begin position="135"/>
        <end position="156"/>
    </location>
</feature>
<dbReference type="GO" id="GO:0005737">
    <property type="term" value="C:cytoplasm"/>
    <property type="evidence" value="ECO:0007669"/>
    <property type="project" value="UniProtKB-SubCell"/>
</dbReference>
<evidence type="ECO:0000256" key="6">
    <source>
        <dbReference type="SAM" id="MobiDB-lite"/>
    </source>
</evidence>
<organism evidence="8 9">
    <name type="scientific">Pseudomethylobacillus aquaticus</name>
    <dbReference type="NCBI Taxonomy" id="2676064"/>
    <lineage>
        <taxon>Bacteria</taxon>
        <taxon>Pseudomonadati</taxon>
        <taxon>Pseudomonadota</taxon>
        <taxon>Betaproteobacteria</taxon>
        <taxon>Nitrosomonadales</taxon>
        <taxon>Methylophilaceae</taxon>
        <taxon>Pseudomethylobacillus</taxon>
    </lineage>
</organism>
<evidence type="ECO:0000256" key="5">
    <source>
        <dbReference type="HAMAP-Rule" id="MF_00822"/>
    </source>
</evidence>
<dbReference type="HAMAP" id="MF_00822">
    <property type="entry name" value="UreE"/>
    <property type="match status" value="1"/>
</dbReference>
<dbReference type="GO" id="GO:0051082">
    <property type="term" value="F:unfolded protein binding"/>
    <property type="evidence" value="ECO:0007669"/>
    <property type="project" value="UniProtKB-UniRule"/>
</dbReference>
<keyword evidence="4 5" id="KW-0143">Chaperone</keyword>
<dbReference type="Pfam" id="PF02814">
    <property type="entry name" value="UreE_N"/>
    <property type="match status" value="1"/>
</dbReference>
<evidence type="ECO:0000313" key="9">
    <source>
        <dbReference type="Proteomes" id="UP000275137"/>
    </source>
</evidence>
<dbReference type="AlphaFoldDB" id="A0A3N0V0P2"/>
<keyword evidence="2 5" id="KW-0963">Cytoplasm</keyword>
<gene>
    <name evidence="5 8" type="primary">ureE</name>
    <name evidence="8" type="ORF">ED236_06900</name>
</gene>
<evidence type="ECO:0000259" key="7">
    <source>
        <dbReference type="SMART" id="SM00988"/>
    </source>
</evidence>
<evidence type="ECO:0000256" key="1">
    <source>
        <dbReference type="ARBA" id="ARBA00004496"/>
    </source>
</evidence>
<dbReference type="PIRSF" id="PIRSF036402">
    <property type="entry name" value="Ureas_acces_UreE"/>
    <property type="match status" value="1"/>
</dbReference>
<comment type="similarity">
    <text evidence="5">Belongs to the UreE family.</text>
</comment>
<comment type="caution">
    <text evidence="8">The sequence shown here is derived from an EMBL/GenBank/DDBJ whole genome shotgun (WGS) entry which is preliminary data.</text>
</comment>
<dbReference type="Proteomes" id="UP000275137">
    <property type="component" value="Unassembled WGS sequence"/>
</dbReference>
<dbReference type="Gene3D" id="2.60.260.20">
    <property type="entry name" value="Urease metallochaperone UreE, N-terminal domain"/>
    <property type="match status" value="1"/>
</dbReference>
<sequence length="165" mass="18186">MIHLIEVLPAGSEPRIDDAVALPFDLRQKSRLRLTLRSGREAALFVARGTILRGGDLLRAEDGMIVEVQAAPQAVMDVYADSAQALTCAAYHLGNRHVPLQVGPDWLRLEQDHVLKDMLHGLGVQVRDWQAPFEPEAGAYGSGHRHHGDEEAPSLRPILRLKKPA</sequence>
<evidence type="ECO:0000256" key="3">
    <source>
        <dbReference type="ARBA" id="ARBA00022596"/>
    </source>
</evidence>
<dbReference type="EMBL" id="RJVP01000003">
    <property type="protein sequence ID" value="ROH86172.1"/>
    <property type="molecule type" value="Genomic_DNA"/>
</dbReference>
<dbReference type="GO" id="GO:0065003">
    <property type="term" value="P:protein-containing complex assembly"/>
    <property type="evidence" value="ECO:0007669"/>
    <property type="project" value="InterPro"/>
</dbReference>
<dbReference type="InterPro" id="IPR007864">
    <property type="entry name" value="UreE_C_dom"/>
</dbReference>
<proteinExistence type="inferred from homology"/>
<dbReference type="Gene3D" id="3.30.70.790">
    <property type="entry name" value="UreE, C-terminal domain"/>
    <property type="match status" value="1"/>
</dbReference>
<dbReference type="CDD" id="cd00571">
    <property type="entry name" value="UreE"/>
    <property type="match status" value="1"/>
</dbReference>
<dbReference type="SUPFAM" id="SSF69737">
    <property type="entry name" value="Urease metallochaperone UreE, C-terminal domain"/>
    <property type="match status" value="1"/>
</dbReference>
<accession>A0A3N0V0P2</accession>
<dbReference type="GO" id="GO:0006457">
    <property type="term" value="P:protein folding"/>
    <property type="evidence" value="ECO:0007669"/>
    <property type="project" value="InterPro"/>
</dbReference>
<reference evidence="8 9" key="1">
    <citation type="submission" date="2018-10" db="EMBL/GenBank/DDBJ databases">
        <authorList>
            <person name="Chen W.-M."/>
        </authorList>
    </citation>
    <scope>NUCLEOTIDE SEQUENCE [LARGE SCALE GENOMIC DNA]</scope>
    <source>
        <strain evidence="8 9">H-5</strain>
    </source>
</reference>
<dbReference type="InterPro" id="IPR012406">
    <property type="entry name" value="UreE"/>
</dbReference>
<comment type="subcellular location">
    <subcellularLocation>
        <location evidence="1 5">Cytoplasm</location>
    </subcellularLocation>
</comment>
<evidence type="ECO:0000256" key="2">
    <source>
        <dbReference type="ARBA" id="ARBA00022490"/>
    </source>
</evidence>
<comment type="function">
    <text evidence="5">Involved in urease metallocenter assembly. Binds nickel. Probably functions as a nickel donor during metallocenter assembly.</text>
</comment>
<dbReference type="NCBIfam" id="NF009751">
    <property type="entry name" value="PRK13261.1-1"/>
    <property type="match status" value="1"/>
</dbReference>
<dbReference type="RefSeq" id="WP_123237232.1">
    <property type="nucleotide sequence ID" value="NZ_RJVP01000003.1"/>
</dbReference>
<dbReference type="InterPro" id="IPR036118">
    <property type="entry name" value="UreE_N_sf"/>
</dbReference>
<dbReference type="SMART" id="SM00988">
    <property type="entry name" value="UreE_N"/>
    <property type="match status" value="1"/>
</dbReference>
<dbReference type="GO" id="GO:0016151">
    <property type="term" value="F:nickel cation binding"/>
    <property type="evidence" value="ECO:0007669"/>
    <property type="project" value="UniProtKB-UniRule"/>
</dbReference>
<feature type="domain" description="UreE urease accessory N-terminal" evidence="7">
    <location>
        <begin position="1"/>
        <end position="66"/>
    </location>
</feature>
<dbReference type="GO" id="GO:0019627">
    <property type="term" value="P:urea metabolic process"/>
    <property type="evidence" value="ECO:0007669"/>
    <property type="project" value="InterPro"/>
</dbReference>